<sequence length="48" mass="5610">MKLKTEVYQKENNLRIGKLLKESLAVIIHFILQHYILQKEELGLSSAK</sequence>
<gene>
    <name evidence="1" type="ordered locus">Aeqsu_2227</name>
</gene>
<dbReference type="Proteomes" id="UP000006049">
    <property type="component" value="Chromosome"/>
</dbReference>
<dbReference type="HOGENOM" id="CLU_3148591_0_0_10"/>
<organism evidence="1 2">
    <name type="scientific">Aequorivita sublithincola (strain DSM 14238 / LMG 21431 / ACAM 643 / 9-3)</name>
    <dbReference type="NCBI Taxonomy" id="746697"/>
    <lineage>
        <taxon>Bacteria</taxon>
        <taxon>Pseudomonadati</taxon>
        <taxon>Bacteroidota</taxon>
        <taxon>Flavobacteriia</taxon>
        <taxon>Flavobacteriales</taxon>
        <taxon>Flavobacteriaceae</taxon>
        <taxon>Aequorivita</taxon>
    </lineage>
</organism>
<dbReference type="STRING" id="746697.Aeqsu_2227"/>
<dbReference type="KEGG" id="asl:Aeqsu_2227"/>
<proteinExistence type="predicted"/>
<evidence type="ECO:0000313" key="2">
    <source>
        <dbReference type="Proteomes" id="UP000006049"/>
    </source>
</evidence>
<name>I3YXG9_AEQSU</name>
<protein>
    <submittedName>
        <fullName evidence="1">Uncharacterized protein</fullName>
    </submittedName>
</protein>
<keyword evidence="2" id="KW-1185">Reference proteome</keyword>
<evidence type="ECO:0000313" key="1">
    <source>
        <dbReference type="EMBL" id="AFL81687.1"/>
    </source>
</evidence>
<dbReference type="OrthoDB" id="9786910at2"/>
<accession>I3YXG9</accession>
<dbReference type="RefSeq" id="WP_014782940.1">
    <property type="nucleotide sequence ID" value="NC_018013.1"/>
</dbReference>
<reference evidence="1 2" key="1">
    <citation type="submission" date="2012-06" db="EMBL/GenBank/DDBJ databases">
        <title>The complete genome of Aequorivita sublithincola DSM 14238.</title>
        <authorList>
            <consortium name="US DOE Joint Genome Institute (JGI-PGF)"/>
            <person name="Lucas S."/>
            <person name="Copeland A."/>
            <person name="Lapidus A."/>
            <person name="Goodwin L."/>
            <person name="Pitluck S."/>
            <person name="Peters L."/>
            <person name="Munk A.C.C."/>
            <person name="Kyrpides N."/>
            <person name="Mavromatis K."/>
            <person name="Pagani I."/>
            <person name="Ivanova N."/>
            <person name="Ovchinnikova G."/>
            <person name="Zeytun A."/>
            <person name="Detter J.C."/>
            <person name="Han C."/>
            <person name="Land M."/>
            <person name="Hauser L."/>
            <person name="Markowitz V."/>
            <person name="Cheng J.-F."/>
            <person name="Hugenholtz P."/>
            <person name="Woyke T."/>
            <person name="Wu D."/>
            <person name="Tindall B."/>
            <person name="Faehnrich R."/>
            <person name="Brambilla E."/>
            <person name="Klenk H.-P."/>
            <person name="Eisen J.A."/>
        </authorList>
    </citation>
    <scope>NUCLEOTIDE SEQUENCE [LARGE SCALE GENOMIC DNA]</scope>
    <source>
        <strain evidence="2">DSM 14238 / LMG 21431 / ACAM 643 / 9-3</strain>
    </source>
</reference>
<dbReference type="AlphaFoldDB" id="I3YXG9"/>
<dbReference type="EMBL" id="CP003280">
    <property type="protein sequence ID" value="AFL81687.1"/>
    <property type="molecule type" value="Genomic_DNA"/>
</dbReference>